<evidence type="ECO:0000256" key="1">
    <source>
        <dbReference type="SAM" id="MobiDB-lite"/>
    </source>
</evidence>
<name>A0A261TQ41_9BORD</name>
<dbReference type="Pfam" id="PF13628">
    <property type="entry name" value="DUF4142"/>
    <property type="match status" value="1"/>
</dbReference>
<dbReference type="PROSITE" id="PS51257">
    <property type="entry name" value="PROKAR_LIPOPROTEIN"/>
    <property type="match status" value="1"/>
</dbReference>
<keyword evidence="5" id="KW-1185">Reference proteome</keyword>
<evidence type="ECO:0000259" key="3">
    <source>
        <dbReference type="Pfam" id="PF13628"/>
    </source>
</evidence>
<dbReference type="OrthoDB" id="118677at2"/>
<dbReference type="PANTHER" id="PTHR38593:SF1">
    <property type="entry name" value="BLR2558 PROTEIN"/>
    <property type="match status" value="1"/>
</dbReference>
<dbReference type="AlphaFoldDB" id="A0A261TQ41"/>
<dbReference type="InterPro" id="IPR012347">
    <property type="entry name" value="Ferritin-like"/>
</dbReference>
<dbReference type="PANTHER" id="PTHR38593">
    <property type="entry name" value="BLR2558 PROTEIN"/>
    <property type="match status" value="1"/>
</dbReference>
<dbReference type="Gene3D" id="1.20.1260.10">
    <property type="match status" value="1"/>
</dbReference>
<accession>A0A261TQ41</accession>
<proteinExistence type="predicted"/>
<evidence type="ECO:0000313" key="4">
    <source>
        <dbReference type="EMBL" id="OZI51778.1"/>
    </source>
</evidence>
<dbReference type="InterPro" id="IPR025419">
    <property type="entry name" value="DUF4142"/>
</dbReference>
<evidence type="ECO:0000256" key="2">
    <source>
        <dbReference type="SAM" id="SignalP"/>
    </source>
</evidence>
<feature type="region of interest" description="Disordered" evidence="1">
    <location>
        <begin position="151"/>
        <end position="204"/>
    </location>
</feature>
<gene>
    <name evidence="4" type="ORF">CAL25_09615</name>
</gene>
<sequence length="204" mass="20749">MNALRLPLIAAALLIGAACRAAAPNADDGQFIARAVALSQFQIEAAELAQSRAAAGDVQAFARQMQAQHRETLQAWQPYIGKTAPAPTGAYAGLLGDLKDARGAAFDQRYLNDAVVGPLGEALPAYDAAMKHGADPAIRDAAKRAAAQLAEQRTRAQALQTPARTPAADTVAPTPRGEAPAVSPASRTAPAAGTAGPGGGAPQK</sequence>
<feature type="signal peptide" evidence="2">
    <location>
        <begin position="1"/>
        <end position="23"/>
    </location>
</feature>
<feature type="chain" id="PRO_5013012011" description="DUF4142 domain-containing protein" evidence="2">
    <location>
        <begin position="24"/>
        <end position="204"/>
    </location>
</feature>
<feature type="domain" description="DUF4142" evidence="3">
    <location>
        <begin position="27"/>
        <end position="159"/>
    </location>
</feature>
<dbReference type="Proteomes" id="UP000216913">
    <property type="component" value="Unassembled WGS sequence"/>
</dbReference>
<feature type="compositionally biased region" description="Gly residues" evidence="1">
    <location>
        <begin position="195"/>
        <end position="204"/>
    </location>
</feature>
<dbReference type="RefSeq" id="WP_094799733.1">
    <property type="nucleotide sequence ID" value="NZ_NEVP01000006.1"/>
</dbReference>
<comment type="caution">
    <text evidence="4">The sequence shown here is derived from an EMBL/GenBank/DDBJ whole genome shotgun (WGS) entry which is preliminary data.</text>
</comment>
<keyword evidence="2" id="KW-0732">Signal</keyword>
<dbReference type="EMBL" id="NEVP01000006">
    <property type="protein sequence ID" value="OZI51778.1"/>
    <property type="molecule type" value="Genomic_DNA"/>
</dbReference>
<reference evidence="4 5" key="1">
    <citation type="submission" date="2017-05" db="EMBL/GenBank/DDBJ databases">
        <title>Complete and WGS of Bordetella genogroups.</title>
        <authorList>
            <person name="Spilker T."/>
            <person name="LiPuma J."/>
        </authorList>
    </citation>
    <scope>NUCLEOTIDE SEQUENCE [LARGE SCALE GENOMIC DNA]</scope>
    <source>
        <strain evidence="4 5">AU10456</strain>
    </source>
</reference>
<organism evidence="4 5">
    <name type="scientific">Bordetella genomosp. 5</name>
    <dbReference type="NCBI Taxonomy" id="1395608"/>
    <lineage>
        <taxon>Bacteria</taxon>
        <taxon>Pseudomonadati</taxon>
        <taxon>Pseudomonadota</taxon>
        <taxon>Betaproteobacteria</taxon>
        <taxon>Burkholderiales</taxon>
        <taxon>Alcaligenaceae</taxon>
        <taxon>Bordetella</taxon>
    </lineage>
</organism>
<protein>
    <recommendedName>
        <fullName evidence="3">DUF4142 domain-containing protein</fullName>
    </recommendedName>
</protein>
<evidence type="ECO:0000313" key="5">
    <source>
        <dbReference type="Proteomes" id="UP000216913"/>
    </source>
</evidence>